<evidence type="ECO:0000313" key="7">
    <source>
        <dbReference type="Proteomes" id="UP000030004"/>
    </source>
</evidence>
<dbReference type="InterPro" id="IPR005119">
    <property type="entry name" value="LysR_subst-bd"/>
</dbReference>
<dbReference type="GO" id="GO:0003700">
    <property type="term" value="F:DNA-binding transcription factor activity"/>
    <property type="evidence" value="ECO:0007669"/>
    <property type="project" value="InterPro"/>
</dbReference>
<keyword evidence="7" id="KW-1185">Reference proteome</keyword>
<proteinExistence type="inferred from homology"/>
<dbReference type="PANTHER" id="PTHR30118">
    <property type="entry name" value="HTH-TYPE TRANSCRIPTIONAL REGULATOR LEUO-RELATED"/>
    <property type="match status" value="1"/>
</dbReference>
<dbReference type="SUPFAM" id="SSF53850">
    <property type="entry name" value="Periplasmic binding protein-like II"/>
    <property type="match status" value="1"/>
</dbReference>
<dbReference type="STRING" id="1461694.ATO9_19475"/>
<evidence type="ECO:0000256" key="3">
    <source>
        <dbReference type="ARBA" id="ARBA00023125"/>
    </source>
</evidence>
<dbReference type="EMBL" id="AQQX01000013">
    <property type="protein sequence ID" value="KGM47190.1"/>
    <property type="molecule type" value="Genomic_DNA"/>
</dbReference>
<evidence type="ECO:0000256" key="1">
    <source>
        <dbReference type="ARBA" id="ARBA00009437"/>
    </source>
</evidence>
<dbReference type="AlphaFoldDB" id="A0A0A0EAE1"/>
<comment type="caution">
    <text evidence="6">The sequence shown here is derived from an EMBL/GenBank/DDBJ whole genome shotgun (WGS) entry which is preliminary data.</text>
</comment>
<dbReference type="InterPro" id="IPR036388">
    <property type="entry name" value="WH-like_DNA-bd_sf"/>
</dbReference>
<dbReference type="PROSITE" id="PS50931">
    <property type="entry name" value="HTH_LYSR"/>
    <property type="match status" value="1"/>
</dbReference>
<keyword evidence="4" id="KW-0804">Transcription</keyword>
<organism evidence="6 7">
    <name type="scientific">Pseudooceanicola atlanticus</name>
    <dbReference type="NCBI Taxonomy" id="1461694"/>
    <lineage>
        <taxon>Bacteria</taxon>
        <taxon>Pseudomonadati</taxon>
        <taxon>Pseudomonadota</taxon>
        <taxon>Alphaproteobacteria</taxon>
        <taxon>Rhodobacterales</taxon>
        <taxon>Paracoccaceae</taxon>
        <taxon>Pseudooceanicola</taxon>
    </lineage>
</organism>
<feature type="domain" description="HTH lysR-type" evidence="5">
    <location>
        <begin position="12"/>
        <end position="69"/>
    </location>
</feature>
<reference evidence="6 7" key="1">
    <citation type="journal article" date="2015" name="Antonie Van Leeuwenhoek">
        <title>Pseudooceanicola atlanticus gen. nov. sp. nov., isolated from surface seawater of the Atlantic Ocean and reclassification of Oceanicola batsensis, Oceanicola marinus, Oceanicola nitratireducens, Oceanicola nanhaiensis, Oceanicola antarcticus and Oceanicola flagellatus, as Pseudooceanicola batsensis comb. nov., Pseudooceanicola marinus comb. nov., Pseudooceanicola nitratireducens comb. nov., Pseudooceanicola nanhaiensis comb. nov., Pseudooceanicola antarcticus comb. nov., and Pseudooceanicola flagellatus comb. nov.</title>
        <authorList>
            <person name="Lai Q."/>
            <person name="Li G."/>
            <person name="Liu X."/>
            <person name="Du Y."/>
            <person name="Sun F."/>
            <person name="Shao Z."/>
        </authorList>
    </citation>
    <scope>NUCLEOTIDE SEQUENCE [LARGE SCALE GENOMIC DNA]</scope>
    <source>
        <strain evidence="6 7">22II-s11g</strain>
    </source>
</reference>
<evidence type="ECO:0000256" key="4">
    <source>
        <dbReference type="ARBA" id="ARBA00023163"/>
    </source>
</evidence>
<dbReference type="InterPro" id="IPR037402">
    <property type="entry name" value="YidZ_PBP2"/>
</dbReference>
<dbReference type="RefSeq" id="WP_052418468.1">
    <property type="nucleotide sequence ID" value="NZ_AQQX01000013.1"/>
</dbReference>
<dbReference type="GO" id="GO:0003677">
    <property type="term" value="F:DNA binding"/>
    <property type="evidence" value="ECO:0007669"/>
    <property type="project" value="UniProtKB-KW"/>
</dbReference>
<dbReference type="PRINTS" id="PR00039">
    <property type="entry name" value="HTHLYSR"/>
</dbReference>
<keyword evidence="3" id="KW-0238">DNA-binding</keyword>
<protein>
    <recommendedName>
        <fullName evidence="5">HTH lysR-type domain-containing protein</fullName>
    </recommendedName>
</protein>
<evidence type="ECO:0000256" key="2">
    <source>
        <dbReference type="ARBA" id="ARBA00023015"/>
    </source>
</evidence>
<dbReference type="Pfam" id="PF03466">
    <property type="entry name" value="LysR_substrate"/>
    <property type="match status" value="1"/>
</dbReference>
<dbReference type="eggNOG" id="COG0583">
    <property type="taxonomic scope" value="Bacteria"/>
</dbReference>
<evidence type="ECO:0000259" key="5">
    <source>
        <dbReference type="PROSITE" id="PS50931"/>
    </source>
</evidence>
<dbReference type="OrthoDB" id="9774011at2"/>
<comment type="similarity">
    <text evidence="1">Belongs to the LysR transcriptional regulatory family.</text>
</comment>
<dbReference type="InterPro" id="IPR036390">
    <property type="entry name" value="WH_DNA-bd_sf"/>
</dbReference>
<dbReference type="Proteomes" id="UP000030004">
    <property type="component" value="Unassembled WGS sequence"/>
</dbReference>
<evidence type="ECO:0000313" key="6">
    <source>
        <dbReference type="EMBL" id="KGM47190.1"/>
    </source>
</evidence>
<name>A0A0A0EAE1_9RHOB</name>
<dbReference type="InterPro" id="IPR050389">
    <property type="entry name" value="LysR-type_TF"/>
</dbReference>
<keyword evidence="2" id="KW-0805">Transcription regulation</keyword>
<dbReference type="Gene3D" id="1.10.10.10">
    <property type="entry name" value="Winged helix-like DNA-binding domain superfamily/Winged helix DNA-binding domain"/>
    <property type="match status" value="1"/>
</dbReference>
<dbReference type="SUPFAM" id="SSF46785">
    <property type="entry name" value="Winged helix' DNA-binding domain"/>
    <property type="match status" value="1"/>
</dbReference>
<dbReference type="Gene3D" id="3.40.190.10">
    <property type="entry name" value="Periplasmic binding protein-like II"/>
    <property type="match status" value="2"/>
</dbReference>
<dbReference type="CDD" id="cd08417">
    <property type="entry name" value="PBP2_Nitroaromatics_like"/>
    <property type="match status" value="1"/>
</dbReference>
<dbReference type="PANTHER" id="PTHR30118:SF6">
    <property type="entry name" value="HTH-TYPE TRANSCRIPTIONAL REGULATOR LEUO"/>
    <property type="match status" value="1"/>
</dbReference>
<sequence length="303" mass="33749">MKLLMKTARTNLDIAAMRTLRAVYANASFSRAAEKLGVAQPTVSYNIARLREVFQDPLFVRQGGQMVPTDRCIEIVEEITDLTDRLDALVAPRRFDPAVAATRVIISCNYYERIVIMPRLIRMLRRDAPAMRLHVIQSAVEGGQQLSRGESDILIGPIEVDTESHFRRTLLHESYTCVMDPENPLAASPMTLEAYVEAPQIIVNYGGTFRSRFLVVLEAMGLSPNTAMEIPSPSDIPDLLRGTDLIATVPSRIARHFGATVASCPCPVDAWIDINMYWTTRTHRSAAHSWIRDRVAQVAGEVG</sequence>
<dbReference type="Pfam" id="PF00126">
    <property type="entry name" value="HTH_1"/>
    <property type="match status" value="1"/>
</dbReference>
<dbReference type="InterPro" id="IPR000847">
    <property type="entry name" value="LysR_HTH_N"/>
</dbReference>
<gene>
    <name evidence="6" type="ORF">ATO9_19475</name>
</gene>
<accession>A0A0A0EAE1</accession>